<proteinExistence type="predicted"/>
<sequence length="411" mass="47330">MGSKQYLKSAFFFNPLTPSSHRQVSNTCKLPFSAFPSKPTSKTRPFCLTLVQTDGYSNVSEATEHRTEERNAAWFGILKHRLEELGFGCNISMPGQFNHLLCPMCKGGDRQERSLSLFIEQDGSYALWKCFRGKCGWRGSTRAFDATRLSTGTIFERQHFERSNKVTTVKRIREITVEDLQLKPPCDEIIAYFAARMISKETVQRNTIMQKCCGDQIVIAFTYWRNGKLINCKYRDVNKRSHFFLLRHHPFQEADTEKIFYGLDDIKEANEIIIVEGEMDKLAMEEAGFRNCVSVPNGAPSCVSQKDLPSEEMDTKYRYLWNCKEYLKKASRIILATDGDPPGQALAEELARRVGRERCWQVNWPKKNEVDHFKDANEVLMHMGPAALREVITHSCERVQKDIDMDLYKSP</sequence>
<dbReference type="AlphaFoldDB" id="A0AA88JA16"/>
<dbReference type="Pfam" id="PF13662">
    <property type="entry name" value="Toprim_4"/>
    <property type="match status" value="1"/>
</dbReference>
<dbReference type="SUPFAM" id="SSF56731">
    <property type="entry name" value="DNA primase core"/>
    <property type="match status" value="1"/>
</dbReference>
<dbReference type="PROSITE" id="PS50880">
    <property type="entry name" value="TOPRIM"/>
    <property type="match status" value="1"/>
</dbReference>
<evidence type="ECO:0000313" key="2">
    <source>
        <dbReference type="EMBL" id="GMN64866.1"/>
    </source>
</evidence>
<name>A0AA88JA16_FICCA</name>
<organism evidence="2 3">
    <name type="scientific">Ficus carica</name>
    <name type="common">Common fig</name>
    <dbReference type="NCBI Taxonomy" id="3494"/>
    <lineage>
        <taxon>Eukaryota</taxon>
        <taxon>Viridiplantae</taxon>
        <taxon>Streptophyta</taxon>
        <taxon>Embryophyta</taxon>
        <taxon>Tracheophyta</taxon>
        <taxon>Spermatophyta</taxon>
        <taxon>Magnoliopsida</taxon>
        <taxon>eudicotyledons</taxon>
        <taxon>Gunneridae</taxon>
        <taxon>Pentapetalae</taxon>
        <taxon>rosids</taxon>
        <taxon>fabids</taxon>
        <taxon>Rosales</taxon>
        <taxon>Moraceae</taxon>
        <taxon>Ficeae</taxon>
        <taxon>Ficus</taxon>
    </lineage>
</organism>
<protein>
    <recommendedName>
        <fullName evidence="1">Toprim domain-containing protein</fullName>
    </recommendedName>
</protein>
<dbReference type="InterPro" id="IPR034154">
    <property type="entry name" value="TOPRIM_DnaG/twinkle"/>
</dbReference>
<reference evidence="2" key="1">
    <citation type="submission" date="2023-07" db="EMBL/GenBank/DDBJ databases">
        <title>draft genome sequence of fig (Ficus carica).</title>
        <authorList>
            <person name="Takahashi T."/>
            <person name="Nishimura K."/>
        </authorList>
    </citation>
    <scope>NUCLEOTIDE SEQUENCE</scope>
</reference>
<dbReference type="Gene3D" id="3.40.1360.10">
    <property type="match status" value="1"/>
</dbReference>
<feature type="domain" description="Toprim" evidence="1">
    <location>
        <begin position="270"/>
        <end position="375"/>
    </location>
</feature>
<gene>
    <name evidence="2" type="ORF">TIFTF001_033936</name>
</gene>
<dbReference type="Proteomes" id="UP001187192">
    <property type="component" value="Unassembled WGS sequence"/>
</dbReference>
<evidence type="ECO:0000259" key="1">
    <source>
        <dbReference type="PROSITE" id="PS50880"/>
    </source>
</evidence>
<dbReference type="InterPro" id="IPR006171">
    <property type="entry name" value="TOPRIM_dom"/>
</dbReference>
<evidence type="ECO:0000313" key="3">
    <source>
        <dbReference type="Proteomes" id="UP001187192"/>
    </source>
</evidence>
<dbReference type="GO" id="GO:0043139">
    <property type="term" value="F:5'-3' DNA helicase activity"/>
    <property type="evidence" value="ECO:0007669"/>
    <property type="project" value="InterPro"/>
</dbReference>
<dbReference type="CDD" id="cd01029">
    <property type="entry name" value="TOPRIM_primases"/>
    <property type="match status" value="1"/>
</dbReference>
<dbReference type="GO" id="GO:0003697">
    <property type="term" value="F:single-stranded DNA binding"/>
    <property type="evidence" value="ECO:0007669"/>
    <property type="project" value="InterPro"/>
</dbReference>
<keyword evidence="3" id="KW-1185">Reference proteome</keyword>
<comment type="caution">
    <text evidence="2">The sequence shown here is derived from an EMBL/GenBank/DDBJ whole genome shotgun (WGS) entry which is preliminary data.</text>
</comment>
<dbReference type="PANTHER" id="PTHR12873">
    <property type="entry name" value="T7-LIKE MITOCHONDRIAL DNA HELICASE"/>
    <property type="match status" value="1"/>
</dbReference>
<accession>A0AA88JA16</accession>
<dbReference type="PANTHER" id="PTHR12873:SF0">
    <property type="entry name" value="TWINKLE MTDNA HELICASE"/>
    <property type="match status" value="1"/>
</dbReference>
<dbReference type="InterPro" id="IPR027032">
    <property type="entry name" value="Twinkle-like"/>
</dbReference>
<dbReference type="SMART" id="SM00493">
    <property type="entry name" value="TOPRIM"/>
    <property type="match status" value="1"/>
</dbReference>
<dbReference type="EMBL" id="BTGU01000198">
    <property type="protein sequence ID" value="GMN64866.1"/>
    <property type="molecule type" value="Genomic_DNA"/>
</dbReference>